<gene>
    <name evidence="8" type="ORF">COHA_009209</name>
</gene>
<dbReference type="SUPFAM" id="SSF81338">
    <property type="entry name" value="Aquaporin-like"/>
    <property type="match status" value="2"/>
</dbReference>
<evidence type="ECO:0000256" key="4">
    <source>
        <dbReference type="ARBA" id="ARBA00022989"/>
    </source>
</evidence>
<keyword evidence="4 7" id="KW-1133">Transmembrane helix</keyword>
<keyword evidence="2" id="KW-0813">Transport</keyword>
<dbReference type="EMBL" id="JADXDR010000169">
    <property type="protein sequence ID" value="KAI7836960.1"/>
    <property type="molecule type" value="Genomic_DNA"/>
</dbReference>
<dbReference type="PANTHER" id="PTHR43829:SF9">
    <property type="entry name" value="AQUAPORIN-9"/>
    <property type="match status" value="1"/>
</dbReference>
<feature type="transmembrane region" description="Helical" evidence="7">
    <location>
        <begin position="356"/>
        <end position="374"/>
    </location>
</feature>
<feature type="region of interest" description="Disordered" evidence="6">
    <location>
        <begin position="219"/>
        <end position="238"/>
    </location>
</feature>
<keyword evidence="5 7" id="KW-0472">Membrane</keyword>
<dbReference type="GO" id="GO:0005886">
    <property type="term" value="C:plasma membrane"/>
    <property type="evidence" value="ECO:0007669"/>
    <property type="project" value="TreeGrafter"/>
</dbReference>
<dbReference type="Gene3D" id="1.20.1080.10">
    <property type="entry name" value="Glycerol uptake facilitator protein"/>
    <property type="match status" value="2"/>
</dbReference>
<evidence type="ECO:0000256" key="7">
    <source>
        <dbReference type="SAM" id="Phobius"/>
    </source>
</evidence>
<evidence type="ECO:0000256" key="3">
    <source>
        <dbReference type="ARBA" id="ARBA00022692"/>
    </source>
</evidence>
<keyword evidence="9" id="KW-1185">Reference proteome</keyword>
<comment type="subcellular location">
    <subcellularLocation>
        <location evidence="1">Membrane</location>
        <topology evidence="1">Multi-pass membrane protein</topology>
    </subcellularLocation>
</comment>
<feature type="transmembrane region" description="Helical" evidence="7">
    <location>
        <begin position="71"/>
        <end position="91"/>
    </location>
</feature>
<feature type="transmembrane region" description="Helical" evidence="7">
    <location>
        <begin position="97"/>
        <end position="114"/>
    </location>
</feature>
<evidence type="ECO:0000256" key="6">
    <source>
        <dbReference type="SAM" id="MobiDB-lite"/>
    </source>
</evidence>
<feature type="transmembrane region" description="Helical" evidence="7">
    <location>
        <begin position="410"/>
        <end position="430"/>
    </location>
</feature>
<reference evidence="8" key="1">
    <citation type="submission" date="2020-11" db="EMBL/GenBank/DDBJ databases">
        <title>Chlorella ohadii genome sequencing and assembly.</title>
        <authorList>
            <person name="Murik O."/>
            <person name="Treves H."/>
            <person name="Kedem I."/>
            <person name="Shotland Y."/>
            <person name="Kaplan A."/>
        </authorList>
    </citation>
    <scope>NUCLEOTIDE SEQUENCE</scope>
    <source>
        <strain evidence="8">1</strain>
    </source>
</reference>
<evidence type="ECO:0000256" key="1">
    <source>
        <dbReference type="ARBA" id="ARBA00004141"/>
    </source>
</evidence>
<dbReference type="InterPro" id="IPR023271">
    <property type="entry name" value="Aquaporin-like"/>
</dbReference>
<evidence type="ECO:0000313" key="9">
    <source>
        <dbReference type="Proteomes" id="UP001205105"/>
    </source>
</evidence>
<sequence>MVWWPSPTFDGPNTQNETWALTNLTSTAPAFIPTYGQTQQHMTEGIGCGIIMSIITAQFCQQYLRRTGSYACSWLATCTTYFVYTVTVVMMGTSSAIFNPAVLFGWALLGRTAWGNWIKLSLTMILGSFAGVLCPPPAVPPAPTLPQFYAQLNRVPIPRRGPDGRWLYMQLRFRWSMVFPTRLRVWGPADELPAASAPVPAWQGGKAWAGVLLPHDAAPVSAGGAPPSTPPPPAPADAEAAANKLAGSGSADGDDSVLSEWLEAGWTAEEARLAATPEFQAEVVRDRHAKLSCFAETPTIYSRFWLAQIWPHIMAGTTLVHWLSFMTGNATQLTNTNVYLVQPVNAPGQQYSFQNAVLIAWLMGLAYFLLTGTAGSTCNLQLNPASDLGGRIAYTLLPIANKGHAGWSYAWVPTFMPFVAASIGAGIMYMSM</sequence>
<comment type="caution">
    <text evidence="8">The sequence shown here is derived from an EMBL/GenBank/DDBJ whole genome shotgun (WGS) entry which is preliminary data.</text>
</comment>
<evidence type="ECO:0000256" key="5">
    <source>
        <dbReference type="ARBA" id="ARBA00023136"/>
    </source>
</evidence>
<dbReference type="PANTHER" id="PTHR43829">
    <property type="entry name" value="AQUAPORIN OR AQUAGLYCEROPORIN RELATED"/>
    <property type="match status" value="1"/>
</dbReference>
<name>A0AAD5H1S1_9CHLO</name>
<evidence type="ECO:0000256" key="2">
    <source>
        <dbReference type="ARBA" id="ARBA00022448"/>
    </source>
</evidence>
<dbReference type="GO" id="GO:0015254">
    <property type="term" value="F:glycerol channel activity"/>
    <property type="evidence" value="ECO:0007669"/>
    <property type="project" value="TreeGrafter"/>
</dbReference>
<keyword evidence="3 7" id="KW-0812">Transmembrane</keyword>
<dbReference type="InterPro" id="IPR050363">
    <property type="entry name" value="MIP/Aquaporin"/>
</dbReference>
<proteinExistence type="predicted"/>
<accession>A0AAD5H1S1</accession>
<dbReference type="AlphaFoldDB" id="A0AAD5H1S1"/>
<evidence type="ECO:0000313" key="8">
    <source>
        <dbReference type="EMBL" id="KAI7836960.1"/>
    </source>
</evidence>
<dbReference type="Proteomes" id="UP001205105">
    <property type="component" value="Unassembled WGS sequence"/>
</dbReference>
<organism evidence="8 9">
    <name type="scientific">Chlorella ohadii</name>
    <dbReference type="NCBI Taxonomy" id="2649997"/>
    <lineage>
        <taxon>Eukaryota</taxon>
        <taxon>Viridiplantae</taxon>
        <taxon>Chlorophyta</taxon>
        <taxon>core chlorophytes</taxon>
        <taxon>Trebouxiophyceae</taxon>
        <taxon>Chlorellales</taxon>
        <taxon>Chlorellaceae</taxon>
        <taxon>Chlorella clade</taxon>
        <taxon>Chlorella</taxon>
    </lineage>
</organism>
<protein>
    <submittedName>
        <fullName evidence="8">Uncharacterized protein</fullName>
    </submittedName>
</protein>